<accession>A0A0K8TVZ7</accession>
<dbReference type="EMBL" id="GCVX01000015">
    <property type="protein sequence ID" value="JAI18215.1"/>
    <property type="molecule type" value="Transcribed_RNA"/>
</dbReference>
<dbReference type="Pfam" id="PF03392">
    <property type="entry name" value="OS-D"/>
    <property type="match status" value="1"/>
</dbReference>
<feature type="signal peptide" evidence="1">
    <location>
        <begin position="1"/>
        <end position="16"/>
    </location>
</feature>
<reference evidence="2" key="1">
    <citation type="journal article" date="2015" name="PLoS ONE">
        <title>The Peripheral Olfactory Repertoire of the Lightbrown Apple Moth, Epiphyas postvittana.</title>
        <authorList>
            <person name="Corcoran J.A."/>
            <person name="Jordan M.D."/>
            <person name="Thrimawithana A.H."/>
            <person name="Crowhurst R.N."/>
            <person name="Newcomb R.D."/>
        </authorList>
    </citation>
    <scope>NUCLEOTIDE SEQUENCE</scope>
</reference>
<dbReference type="PANTHER" id="PTHR11257:SF13">
    <property type="entry name" value="GEO07322P1"/>
    <property type="match status" value="1"/>
</dbReference>
<dbReference type="Gene3D" id="1.10.2080.10">
    <property type="entry name" value="Insect odorant-binding protein A10/Ejaculatory bulb-specific protein 3"/>
    <property type="match status" value="1"/>
</dbReference>
<dbReference type="AlphaFoldDB" id="A0A0K8TVZ7"/>
<keyword evidence="1" id="KW-0732">Signal</keyword>
<dbReference type="SUPFAM" id="SSF100910">
    <property type="entry name" value="Chemosensory protein Csp2"/>
    <property type="match status" value="1"/>
</dbReference>
<name>A0A0K8TVZ7_EPIPO</name>
<sequence>MRSYIVFACLLVSVFAADKYNSKYDNFDVETLITNDRLLKSYINCFLDKGRCTPEGTDFKKTLPDAVETTCEKCTEKQKTNIKKVIKAIQNRHPRQWDELVKKNDPTGKNIANFNKFIES</sequence>
<protein>
    <submittedName>
        <fullName evidence="2">Chemosensory Protein</fullName>
    </submittedName>
</protein>
<proteinExistence type="predicted"/>
<dbReference type="PANTHER" id="PTHR11257">
    <property type="entry name" value="CHEMOSENSORY PROTEIN-RELATED"/>
    <property type="match status" value="1"/>
</dbReference>
<dbReference type="InterPro" id="IPR005055">
    <property type="entry name" value="A10/PebIII"/>
</dbReference>
<feature type="chain" id="PRO_5005520362" evidence="1">
    <location>
        <begin position="17"/>
        <end position="120"/>
    </location>
</feature>
<dbReference type="InterPro" id="IPR036682">
    <property type="entry name" value="OS_D_A10/PebIII_sf"/>
</dbReference>
<organism evidence="2">
    <name type="scientific">Epiphyas postvittana</name>
    <name type="common">Light brown apple moth</name>
    <dbReference type="NCBI Taxonomy" id="65032"/>
    <lineage>
        <taxon>Eukaryota</taxon>
        <taxon>Metazoa</taxon>
        <taxon>Ecdysozoa</taxon>
        <taxon>Arthropoda</taxon>
        <taxon>Hexapoda</taxon>
        <taxon>Insecta</taxon>
        <taxon>Pterygota</taxon>
        <taxon>Neoptera</taxon>
        <taxon>Endopterygota</taxon>
        <taxon>Lepidoptera</taxon>
        <taxon>Glossata</taxon>
        <taxon>Ditrysia</taxon>
        <taxon>Tortricoidea</taxon>
        <taxon>Tortricidae</taxon>
        <taxon>Tortricinae</taxon>
        <taxon>Epiphyas</taxon>
    </lineage>
</organism>
<evidence type="ECO:0000313" key="2">
    <source>
        <dbReference type="EMBL" id="JAI18215.1"/>
    </source>
</evidence>
<evidence type="ECO:0000256" key="1">
    <source>
        <dbReference type="SAM" id="SignalP"/>
    </source>
</evidence>